<dbReference type="RefSeq" id="WP_096358493.1">
    <property type="nucleotide sequence ID" value="NZ_AP014946.1"/>
</dbReference>
<evidence type="ECO:0008006" key="3">
    <source>
        <dbReference type="Google" id="ProtNLM"/>
    </source>
</evidence>
<dbReference type="OrthoDB" id="8238029at2"/>
<name>A0A0S3Q102_9BRAD</name>
<dbReference type="AlphaFoldDB" id="A0A0S3Q102"/>
<sequence length="61" mass="6912">MIDEPTTTHQPDSASINIEDTADLAYWTEALCISDQLLRNAINLVGPNTNDVKRYLRDIHQ</sequence>
<dbReference type="Pfam" id="PF12244">
    <property type="entry name" value="DUF3606"/>
    <property type="match status" value="1"/>
</dbReference>
<keyword evidence="2" id="KW-1185">Reference proteome</keyword>
<evidence type="ECO:0000313" key="1">
    <source>
        <dbReference type="EMBL" id="BAT61848.1"/>
    </source>
</evidence>
<proteinExistence type="predicted"/>
<dbReference type="Proteomes" id="UP000236884">
    <property type="component" value="Chromosome"/>
</dbReference>
<dbReference type="InterPro" id="IPR022037">
    <property type="entry name" value="DUF3606"/>
</dbReference>
<accession>A0A0S3Q102</accession>
<evidence type="ECO:0000313" key="2">
    <source>
        <dbReference type="Proteomes" id="UP000236884"/>
    </source>
</evidence>
<reference evidence="1 2" key="1">
    <citation type="submission" date="2015-08" db="EMBL/GenBank/DDBJ databases">
        <title>Investigation of the bacterial diversity of lava forest soil.</title>
        <authorList>
            <person name="Lee J.S."/>
        </authorList>
    </citation>
    <scope>NUCLEOTIDE SEQUENCE [LARGE SCALE GENOMIC DNA]</scope>
    <source>
        <strain evidence="1 2">GJW-30</strain>
    </source>
</reference>
<protein>
    <recommendedName>
        <fullName evidence="3">DUF3606 domain-containing protein</fullName>
    </recommendedName>
</protein>
<organism evidence="1 2">
    <name type="scientific">Variibacter gotjawalensis</name>
    <dbReference type="NCBI Taxonomy" id="1333996"/>
    <lineage>
        <taxon>Bacteria</taxon>
        <taxon>Pseudomonadati</taxon>
        <taxon>Pseudomonadota</taxon>
        <taxon>Alphaproteobacteria</taxon>
        <taxon>Hyphomicrobiales</taxon>
        <taxon>Nitrobacteraceae</taxon>
        <taxon>Variibacter</taxon>
    </lineage>
</organism>
<dbReference type="EMBL" id="AP014946">
    <property type="protein sequence ID" value="BAT61848.1"/>
    <property type="molecule type" value="Genomic_DNA"/>
</dbReference>
<dbReference type="KEGG" id="vgo:GJW-30_1_04410"/>
<gene>
    <name evidence="1" type="ORF">GJW-30_1_04410</name>
</gene>